<dbReference type="RefSeq" id="WP_203719239.1">
    <property type="nucleotide sequence ID" value="NZ_BONE01000141.1"/>
</dbReference>
<dbReference type="InterPro" id="IPR027417">
    <property type="entry name" value="P-loop_NTPase"/>
</dbReference>
<dbReference type="Pfam" id="PF00486">
    <property type="entry name" value="Trans_reg_C"/>
    <property type="match status" value="1"/>
</dbReference>
<accession>A0ABQ4D4F6</accession>
<dbReference type="InterPro" id="IPR051677">
    <property type="entry name" value="AfsR-DnrI-RedD_regulator"/>
</dbReference>
<dbReference type="InterPro" id="IPR005158">
    <property type="entry name" value="BTAD"/>
</dbReference>
<comment type="similarity">
    <text evidence="1">Belongs to the AfsR/DnrI/RedD regulatory family.</text>
</comment>
<dbReference type="SMART" id="SM00028">
    <property type="entry name" value="TPR"/>
    <property type="match status" value="4"/>
</dbReference>
<keyword evidence="3 5" id="KW-0238">DNA-binding</keyword>
<evidence type="ECO:0000313" key="7">
    <source>
        <dbReference type="EMBL" id="GIF78414.1"/>
    </source>
</evidence>
<feature type="DNA-binding region" description="OmpR/PhoB-type" evidence="5">
    <location>
        <begin position="1"/>
        <end position="90"/>
    </location>
</feature>
<dbReference type="CDD" id="cd15831">
    <property type="entry name" value="BTAD"/>
    <property type="match status" value="1"/>
</dbReference>
<dbReference type="InterPro" id="IPR001867">
    <property type="entry name" value="OmpR/PhoB-type_DNA-bd"/>
</dbReference>
<dbReference type="SMART" id="SM01043">
    <property type="entry name" value="BTAD"/>
    <property type="match status" value="1"/>
</dbReference>
<organism evidence="7 8">
    <name type="scientific">Asanoa siamensis</name>
    <dbReference type="NCBI Taxonomy" id="926357"/>
    <lineage>
        <taxon>Bacteria</taxon>
        <taxon>Bacillati</taxon>
        <taxon>Actinomycetota</taxon>
        <taxon>Actinomycetes</taxon>
        <taxon>Micromonosporales</taxon>
        <taxon>Micromonosporaceae</taxon>
        <taxon>Asanoa</taxon>
    </lineage>
</organism>
<dbReference type="Gene3D" id="1.10.10.10">
    <property type="entry name" value="Winged helix-like DNA-binding domain superfamily/Winged helix DNA-binding domain"/>
    <property type="match status" value="1"/>
</dbReference>
<sequence>MEFGVLGALRLVDGASVVPAPNGMPGRILAMLLARRGEPMSIDAIIEQLWPGEPPRTARKTTQVYIHHLRGRLDHPDRVSFRNGGYLLALAPEELDAARFERLVASAADAPVEVAADLLDEALALWRGPAFEDVAGLAAATEEAARLQDLRLAAVEQSVRAGLALGRHHQLVPRLRAAVVEWPFNESIHASLMTALHSSGRTREALEVYAALRATLATELGVEPGEEVRSLHRRVLRGERLSAPADPRPVGNFLPNDLRDFTGRDVELRQLSETLGEQSTVTVIATIGGLGGLGKTALAVHWAHRVTHHFPDGQLYVNLRGFGHAPPVDTATALRHLLSCLGVPRAELPSDVDDAAARYRAAVAGKRMLVLLDDARDIEQVRTLLPGEPRCQVVITSRVMLTGLIAREGAQRVVLDLLPDADAATLLRRLVGARRYEAEAADAAELLALCGGLPLTIRIAAAHLLDHPETTIAAYVAALRAEGRVALLRVEEDEHHALAAVLGRSVAALPPVARDAFMALATIPGQDFTADAVGAVLDVKVDEALATLVAAHLVQELPGGRFTTHDLVREYAASLVPEFDEAGFSRLMGHYQRLAAAAYDLLRPGYRTTSTGTAAPTFAGVTEARAWFEAERANLAAALDTAAERNLPAYIGAIIGPLWHICWVTGGIASWLGVVERIAATLERHGEDGDVRVEVLNVLGNAYRVTCDYERAVAAHTECAQAWTRAGRTADAARARTNLAMSLDQLGRTDEALTHLESARAAFHDLGLRVFESYVHTVAITDVRRRMGDVDGALVSMRTGLDLMDEQDSDDSRSRALDGLAELWLLKGRPEEALVYARQARDLAARGQNRYLETMAAVTYGAALRAAGELDESLAVLIEACAAFDEQGVHTAMSSAHLELALTHAAMGRADLALAANEAALDRARQSGDQRLQARALVAIGRDLRHALALFEEVNAPEAGPLRRELEESGR</sequence>
<dbReference type="Proteomes" id="UP000604117">
    <property type="component" value="Unassembled WGS sequence"/>
</dbReference>
<dbReference type="EMBL" id="BONE01000141">
    <property type="protein sequence ID" value="GIF78414.1"/>
    <property type="molecule type" value="Genomic_DNA"/>
</dbReference>
<dbReference type="Pfam" id="PF00931">
    <property type="entry name" value="NB-ARC"/>
    <property type="match status" value="1"/>
</dbReference>
<evidence type="ECO:0000256" key="3">
    <source>
        <dbReference type="ARBA" id="ARBA00023125"/>
    </source>
</evidence>
<dbReference type="SUPFAM" id="SSF48452">
    <property type="entry name" value="TPR-like"/>
    <property type="match status" value="3"/>
</dbReference>
<comment type="caution">
    <text evidence="7">The sequence shown here is derived from an EMBL/GenBank/DDBJ whole genome shotgun (WGS) entry which is preliminary data.</text>
</comment>
<dbReference type="Gene3D" id="3.40.50.300">
    <property type="entry name" value="P-loop containing nucleotide triphosphate hydrolases"/>
    <property type="match status" value="1"/>
</dbReference>
<evidence type="ECO:0000256" key="1">
    <source>
        <dbReference type="ARBA" id="ARBA00005820"/>
    </source>
</evidence>
<gene>
    <name evidence="7" type="ORF">Asi02nite_79320</name>
</gene>
<dbReference type="InterPro" id="IPR016032">
    <property type="entry name" value="Sig_transdc_resp-reg_C-effctor"/>
</dbReference>
<feature type="domain" description="OmpR/PhoB-type" evidence="6">
    <location>
        <begin position="1"/>
        <end position="90"/>
    </location>
</feature>
<dbReference type="InterPro" id="IPR011990">
    <property type="entry name" value="TPR-like_helical_dom_sf"/>
</dbReference>
<dbReference type="PROSITE" id="PS51755">
    <property type="entry name" value="OMPR_PHOB"/>
    <property type="match status" value="1"/>
</dbReference>
<dbReference type="PANTHER" id="PTHR35807">
    <property type="entry name" value="TRANSCRIPTIONAL REGULATOR REDD-RELATED"/>
    <property type="match status" value="1"/>
</dbReference>
<dbReference type="SMART" id="SM00862">
    <property type="entry name" value="Trans_reg_C"/>
    <property type="match status" value="1"/>
</dbReference>
<reference evidence="7 8" key="1">
    <citation type="submission" date="2021-01" db="EMBL/GenBank/DDBJ databases">
        <title>Whole genome shotgun sequence of Asanoa siamensis NBRC 107932.</title>
        <authorList>
            <person name="Komaki H."/>
            <person name="Tamura T."/>
        </authorList>
    </citation>
    <scope>NUCLEOTIDE SEQUENCE [LARGE SCALE GENOMIC DNA]</scope>
    <source>
        <strain evidence="7 8">NBRC 107932</strain>
    </source>
</reference>
<evidence type="ECO:0000259" key="6">
    <source>
        <dbReference type="PROSITE" id="PS51755"/>
    </source>
</evidence>
<dbReference type="Gene3D" id="1.25.40.10">
    <property type="entry name" value="Tetratricopeptide repeat domain"/>
    <property type="match status" value="2"/>
</dbReference>
<dbReference type="PANTHER" id="PTHR35807:SF1">
    <property type="entry name" value="TRANSCRIPTIONAL REGULATOR REDD"/>
    <property type="match status" value="1"/>
</dbReference>
<keyword evidence="8" id="KW-1185">Reference proteome</keyword>
<dbReference type="InterPro" id="IPR036388">
    <property type="entry name" value="WH-like_DNA-bd_sf"/>
</dbReference>
<dbReference type="Pfam" id="PF03704">
    <property type="entry name" value="BTAD"/>
    <property type="match status" value="1"/>
</dbReference>
<evidence type="ECO:0000256" key="5">
    <source>
        <dbReference type="PROSITE-ProRule" id="PRU01091"/>
    </source>
</evidence>
<evidence type="ECO:0000256" key="4">
    <source>
        <dbReference type="ARBA" id="ARBA00023163"/>
    </source>
</evidence>
<protein>
    <submittedName>
        <fullName evidence="7">XRE family transcriptional regulator</fullName>
    </submittedName>
</protein>
<evidence type="ECO:0000313" key="8">
    <source>
        <dbReference type="Proteomes" id="UP000604117"/>
    </source>
</evidence>
<dbReference type="PRINTS" id="PR00364">
    <property type="entry name" value="DISEASERSIST"/>
</dbReference>
<evidence type="ECO:0000256" key="2">
    <source>
        <dbReference type="ARBA" id="ARBA00023015"/>
    </source>
</evidence>
<keyword evidence="2" id="KW-0805">Transcription regulation</keyword>
<keyword evidence="4" id="KW-0804">Transcription</keyword>
<dbReference type="SUPFAM" id="SSF46894">
    <property type="entry name" value="C-terminal effector domain of the bipartite response regulators"/>
    <property type="match status" value="1"/>
</dbReference>
<proteinExistence type="inferred from homology"/>
<dbReference type="InterPro" id="IPR019734">
    <property type="entry name" value="TPR_rpt"/>
</dbReference>
<dbReference type="SUPFAM" id="SSF52540">
    <property type="entry name" value="P-loop containing nucleoside triphosphate hydrolases"/>
    <property type="match status" value="1"/>
</dbReference>
<name>A0ABQ4D4F6_9ACTN</name>
<dbReference type="Pfam" id="PF13424">
    <property type="entry name" value="TPR_12"/>
    <property type="match status" value="1"/>
</dbReference>
<dbReference type="InterPro" id="IPR002182">
    <property type="entry name" value="NB-ARC"/>
</dbReference>